<dbReference type="EMBL" id="AZGZ01000024">
    <property type="protein sequence ID" value="KZZ88677.1"/>
    <property type="molecule type" value="Genomic_DNA"/>
</dbReference>
<organism evidence="2 3">
    <name type="scientific">Ascosphaera apis ARSEF 7405</name>
    <dbReference type="NCBI Taxonomy" id="392613"/>
    <lineage>
        <taxon>Eukaryota</taxon>
        <taxon>Fungi</taxon>
        <taxon>Dikarya</taxon>
        <taxon>Ascomycota</taxon>
        <taxon>Pezizomycotina</taxon>
        <taxon>Eurotiomycetes</taxon>
        <taxon>Eurotiomycetidae</taxon>
        <taxon>Onygenales</taxon>
        <taxon>Ascosphaeraceae</taxon>
        <taxon>Ascosphaera</taxon>
    </lineage>
</organism>
<evidence type="ECO:0008006" key="4">
    <source>
        <dbReference type="Google" id="ProtNLM"/>
    </source>
</evidence>
<dbReference type="AlphaFoldDB" id="A0A167WCN6"/>
<feature type="region of interest" description="Disordered" evidence="1">
    <location>
        <begin position="1"/>
        <end position="43"/>
    </location>
</feature>
<dbReference type="VEuPathDB" id="FungiDB:AAP_04775"/>
<evidence type="ECO:0000313" key="3">
    <source>
        <dbReference type="Proteomes" id="UP000242877"/>
    </source>
</evidence>
<protein>
    <recommendedName>
        <fullName evidence="4">Peroxin/Ferlin domain-containing protein</fullName>
    </recommendedName>
</protein>
<comment type="caution">
    <text evidence="2">The sequence shown here is derived from an EMBL/GenBank/DDBJ whole genome shotgun (WGS) entry which is preliminary data.</text>
</comment>
<dbReference type="Proteomes" id="UP000242877">
    <property type="component" value="Unassembled WGS sequence"/>
</dbReference>
<evidence type="ECO:0000256" key="1">
    <source>
        <dbReference type="SAM" id="MobiDB-lite"/>
    </source>
</evidence>
<keyword evidence="3" id="KW-1185">Reference proteome</keyword>
<feature type="compositionally biased region" description="Polar residues" evidence="1">
    <location>
        <begin position="9"/>
        <end position="25"/>
    </location>
</feature>
<sequence length="403" mass="46525">MSTEPPPASNQSNVVKSPSEHSVPTLTLADPAKGRSAQSCSADPERRYWVHSRWRHLRRKNIPGGQEDEFRDEDELCRESFSTQPQGTQVDIRPLAREAELVHPVSERLLALLDPVVIAQATGAQVVDYKASPQTTARYDSVLDVLYENQDGCWLFGRPYFSEKPGHVATWTTVDYRPSQTNPSSAAVPDPTWEWAWPSWYIDMSHDVDENGWQYSFAFSNKFCWHGNHPWFHSFVRRRRWLRLRVRRNVGKAVLRQQERHRDHQSHLGQMSYSPVQSRAQQPGSNLCITGQPLDSSEMMEDVHDLPALIETLKESIVDREKLLALDKYIDQDSEDQAHLPDKMHEIMCLFLFEASREKFLEHLTQRINDIPADVQGETLQRKRDTLAKAREIGSKLIIPRPW</sequence>
<dbReference type="OrthoDB" id="72441at2759"/>
<proteinExistence type="predicted"/>
<gene>
    <name evidence="2" type="ORF">AAP_04775</name>
</gene>
<evidence type="ECO:0000313" key="2">
    <source>
        <dbReference type="EMBL" id="KZZ88677.1"/>
    </source>
</evidence>
<name>A0A167WCN6_9EURO</name>
<reference evidence="2 3" key="1">
    <citation type="journal article" date="2016" name="Genome Biol. Evol.">
        <title>Divergent and convergent evolution of fungal pathogenicity.</title>
        <authorList>
            <person name="Shang Y."/>
            <person name="Xiao G."/>
            <person name="Zheng P."/>
            <person name="Cen K."/>
            <person name="Zhan S."/>
            <person name="Wang C."/>
        </authorList>
    </citation>
    <scope>NUCLEOTIDE SEQUENCE [LARGE SCALE GENOMIC DNA]</scope>
    <source>
        <strain evidence="2 3">ARSEF 7405</strain>
    </source>
</reference>
<accession>A0A167WCN6</accession>